<evidence type="ECO:0000313" key="1">
    <source>
        <dbReference type="EMBL" id="KUG26061.1"/>
    </source>
</evidence>
<dbReference type="SUPFAM" id="SSF56235">
    <property type="entry name" value="N-terminal nucleophile aminohydrolases (Ntn hydrolases)"/>
    <property type="match status" value="1"/>
</dbReference>
<dbReference type="InterPro" id="IPR011990">
    <property type="entry name" value="TPR-like_helical_dom_sf"/>
</dbReference>
<gene>
    <name evidence="1" type="ORF">ASZ90_004111</name>
</gene>
<dbReference type="PANTHER" id="PTHR39328">
    <property type="entry name" value="BLL2871 PROTEIN"/>
    <property type="match status" value="1"/>
</dbReference>
<proteinExistence type="predicted"/>
<dbReference type="InterPro" id="IPR019734">
    <property type="entry name" value="TPR_rpt"/>
</dbReference>
<organism evidence="1">
    <name type="scientific">hydrocarbon metagenome</name>
    <dbReference type="NCBI Taxonomy" id="938273"/>
    <lineage>
        <taxon>unclassified sequences</taxon>
        <taxon>metagenomes</taxon>
        <taxon>ecological metagenomes</taxon>
    </lineage>
</organism>
<name>A0A0W8FYW8_9ZZZZ</name>
<dbReference type="Gene3D" id="3.60.20.10">
    <property type="entry name" value="Glutamine Phosphoribosylpyrophosphate, subunit 1, domain 1"/>
    <property type="match status" value="1"/>
</dbReference>
<dbReference type="PROSITE" id="PS50005">
    <property type="entry name" value="TPR"/>
    <property type="match status" value="1"/>
</dbReference>
<dbReference type="Pfam" id="PF06267">
    <property type="entry name" value="DUF1028"/>
    <property type="match status" value="1"/>
</dbReference>
<protein>
    <submittedName>
        <fullName evidence="1">Uncharacterized protein</fullName>
    </submittedName>
</protein>
<dbReference type="SUPFAM" id="SSF48452">
    <property type="entry name" value="TPR-like"/>
    <property type="match status" value="1"/>
</dbReference>
<sequence length="326" mass="36248">MRTILAFLLLLITLQAQTFFSSNPLAHTYSIVARDTLTGEMGVAVQSHWFSVGTIVSWGEAGVGVIATQSFVNVSFGPDGLALLKEGYTAKEVLDKLIAEDEGRDFRQLAVLDSKGNVAAYTGRKCTPEAGQIEGNQFSVQANLMRNETVWSVMKETFENSQGSLADRLLLTLEAAEEAGGDIRGKQSAALLVVKAETTGKVWEDRLVDLHVEDHTEPLVELRRLYRVHLAYEHMNKGDLAIEQNDMELAMKEYSAAEELFPENLEMKFWRAVTLTNIGELESALPVFKEVFSKDNNWKILTPKLIVNELLNVSEVELQRILSVGD</sequence>
<dbReference type="EMBL" id="LNQE01000544">
    <property type="protein sequence ID" value="KUG26061.1"/>
    <property type="molecule type" value="Genomic_DNA"/>
</dbReference>
<dbReference type="AlphaFoldDB" id="A0A0W8FYW8"/>
<reference evidence="1" key="1">
    <citation type="journal article" date="2015" name="Proc. Natl. Acad. Sci. U.S.A.">
        <title>Networks of energetic and metabolic interactions define dynamics in microbial communities.</title>
        <authorList>
            <person name="Embree M."/>
            <person name="Liu J.K."/>
            <person name="Al-Bassam M.M."/>
            <person name="Zengler K."/>
        </authorList>
    </citation>
    <scope>NUCLEOTIDE SEQUENCE</scope>
</reference>
<dbReference type="PANTHER" id="PTHR39328:SF1">
    <property type="entry name" value="BLL2871 PROTEIN"/>
    <property type="match status" value="1"/>
</dbReference>
<accession>A0A0W8FYW8</accession>
<comment type="caution">
    <text evidence="1">The sequence shown here is derived from an EMBL/GenBank/DDBJ whole genome shotgun (WGS) entry which is preliminary data.</text>
</comment>
<dbReference type="InterPro" id="IPR010430">
    <property type="entry name" value="DUF1028"/>
</dbReference>
<dbReference type="InterPro" id="IPR029055">
    <property type="entry name" value="Ntn_hydrolases_N"/>
</dbReference>